<comment type="caution">
    <text evidence="1">The sequence shown here is derived from an EMBL/GenBank/DDBJ whole genome shotgun (WGS) entry which is preliminary data.</text>
</comment>
<protein>
    <submittedName>
        <fullName evidence="1">Uncharacterized protein</fullName>
    </submittedName>
</protein>
<keyword evidence="2" id="KW-1185">Reference proteome</keyword>
<evidence type="ECO:0000313" key="1">
    <source>
        <dbReference type="EMBL" id="PKY58477.1"/>
    </source>
</evidence>
<dbReference type="EMBL" id="LLXI01003030">
    <property type="protein sequence ID" value="PKY58477.1"/>
    <property type="molecule type" value="Genomic_DNA"/>
</dbReference>
<accession>A0A2I1HHX9</accession>
<evidence type="ECO:0000313" key="2">
    <source>
        <dbReference type="Proteomes" id="UP000234323"/>
    </source>
</evidence>
<dbReference type="Proteomes" id="UP000234323">
    <property type="component" value="Unassembled WGS sequence"/>
</dbReference>
<sequence length="126" mass="15353">MYHETILDLNILYRHYDIYKYISHIYLFTDFLLYLNVTNNNNDLSKLGIVSGFSKYMYEKYTDFWLYLNVNNNNNDLSELGIVNEFNKYMYKTIQVYFISNLVNLNSELHQLQENDINRKDNKFKK</sequence>
<proteinExistence type="predicted"/>
<dbReference type="AlphaFoldDB" id="A0A2I1HHX9"/>
<dbReference type="VEuPathDB" id="FungiDB:RhiirA1_485673"/>
<reference evidence="1 2" key="1">
    <citation type="submission" date="2015-10" db="EMBL/GenBank/DDBJ databases">
        <title>Genome analyses suggest a sexual origin of heterokaryosis in a supposedly ancient asexual fungus.</title>
        <authorList>
            <person name="Ropars J."/>
            <person name="Sedzielewska K."/>
            <person name="Noel J."/>
            <person name="Charron P."/>
            <person name="Farinelli L."/>
            <person name="Marton T."/>
            <person name="Kruger M."/>
            <person name="Pelin A."/>
            <person name="Brachmann A."/>
            <person name="Corradi N."/>
        </authorList>
    </citation>
    <scope>NUCLEOTIDE SEQUENCE [LARGE SCALE GENOMIC DNA]</scope>
    <source>
        <strain evidence="1 2">A4</strain>
    </source>
</reference>
<name>A0A2I1HHX9_9GLOM</name>
<gene>
    <name evidence="1" type="ORF">RhiirA4_550070</name>
</gene>
<organism evidence="1 2">
    <name type="scientific">Rhizophagus irregularis</name>
    <dbReference type="NCBI Taxonomy" id="588596"/>
    <lineage>
        <taxon>Eukaryota</taxon>
        <taxon>Fungi</taxon>
        <taxon>Fungi incertae sedis</taxon>
        <taxon>Mucoromycota</taxon>
        <taxon>Glomeromycotina</taxon>
        <taxon>Glomeromycetes</taxon>
        <taxon>Glomerales</taxon>
        <taxon>Glomeraceae</taxon>
        <taxon>Rhizophagus</taxon>
    </lineage>
</organism>